<name>A0ABP4W8L8_9MICO</name>
<dbReference type="EC" id="3.4.23.36" evidence="9"/>
<evidence type="ECO:0000256" key="6">
    <source>
        <dbReference type="ARBA" id="ARBA00022801"/>
    </source>
</evidence>
<accession>A0ABP4W8L8</accession>
<evidence type="ECO:0000256" key="4">
    <source>
        <dbReference type="ARBA" id="ARBA00022692"/>
    </source>
</evidence>
<keyword evidence="7 9" id="KW-1133">Transmembrane helix</keyword>
<dbReference type="InterPro" id="IPR001872">
    <property type="entry name" value="Peptidase_A8"/>
</dbReference>
<gene>
    <name evidence="9" type="primary">lspA</name>
    <name evidence="13" type="ORF">GCM10009810_05810</name>
</gene>
<evidence type="ECO:0000313" key="14">
    <source>
        <dbReference type="Proteomes" id="UP001501475"/>
    </source>
</evidence>
<comment type="similarity">
    <text evidence="1 9 11">Belongs to the peptidase A8 family.</text>
</comment>
<feature type="transmembrane region" description="Helical" evidence="9">
    <location>
        <begin position="109"/>
        <end position="126"/>
    </location>
</feature>
<feature type="region of interest" description="Disordered" evidence="12">
    <location>
        <begin position="182"/>
        <end position="212"/>
    </location>
</feature>
<comment type="pathway">
    <text evidence="9">Protein modification; lipoprotein biosynthesis (signal peptide cleavage).</text>
</comment>
<dbReference type="PANTHER" id="PTHR33695:SF1">
    <property type="entry name" value="LIPOPROTEIN SIGNAL PEPTIDASE"/>
    <property type="match status" value="1"/>
</dbReference>
<dbReference type="PRINTS" id="PR00781">
    <property type="entry name" value="LIPOSIGPTASE"/>
</dbReference>
<evidence type="ECO:0000256" key="11">
    <source>
        <dbReference type="RuleBase" id="RU004181"/>
    </source>
</evidence>
<keyword evidence="5 9" id="KW-0064">Aspartyl protease</keyword>
<dbReference type="Proteomes" id="UP001501475">
    <property type="component" value="Unassembled WGS sequence"/>
</dbReference>
<evidence type="ECO:0000256" key="9">
    <source>
        <dbReference type="HAMAP-Rule" id="MF_00161"/>
    </source>
</evidence>
<dbReference type="EMBL" id="BAAAPN010000015">
    <property type="protein sequence ID" value="GAA1748039.1"/>
    <property type="molecule type" value="Genomic_DNA"/>
</dbReference>
<dbReference type="HAMAP" id="MF_00161">
    <property type="entry name" value="LspA"/>
    <property type="match status" value="1"/>
</dbReference>
<keyword evidence="2 9" id="KW-1003">Cell membrane</keyword>
<feature type="active site" evidence="9">
    <location>
        <position position="142"/>
    </location>
</feature>
<dbReference type="PANTHER" id="PTHR33695">
    <property type="entry name" value="LIPOPROTEIN SIGNAL PEPTIDASE"/>
    <property type="match status" value="1"/>
</dbReference>
<keyword evidence="6 9" id="KW-0378">Hydrolase</keyword>
<evidence type="ECO:0000256" key="2">
    <source>
        <dbReference type="ARBA" id="ARBA00022475"/>
    </source>
</evidence>
<keyword evidence="14" id="KW-1185">Reference proteome</keyword>
<comment type="caution">
    <text evidence="13">The sequence shown here is derived from an EMBL/GenBank/DDBJ whole genome shotgun (WGS) entry which is preliminary data.</text>
</comment>
<keyword evidence="4 9" id="KW-0812">Transmembrane</keyword>
<proteinExistence type="inferred from homology"/>
<organism evidence="13 14">
    <name type="scientific">Nostocoides vanveenii</name>
    <dbReference type="NCBI Taxonomy" id="330835"/>
    <lineage>
        <taxon>Bacteria</taxon>
        <taxon>Bacillati</taxon>
        <taxon>Actinomycetota</taxon>
        <taxon>Actinomycetes</taxon>
        <taxon>Micrococcales</taxon>
        <taxon>Intrasporangiaceae</taxon>
        <taxon>Nostocoides</taxon>
    </lineage>
</organism>
<dbReference type="NCBIfam" id="TIGR00077">
    <property type="entry name" value="lspA"/>
    <property type="match status" value="1"/>
</dbReference>
<protein>
    <recommendedName>
        <fullName evidence="9">Lipoprotein signal peptidase</fullName>
        <ecNumber evidence="9">3.4.23.36</ecNumber>
    </recommendedName>
    <alternativeName>
        <fullName evidence="9">Prolipoprotein signal peptidase</fullName>
    </alternativeName>
    <alternativeName>
        <fullName evidence="9">Signal peptidase II</fullName>
        <shortName evidence="9">SPase II</shortName>
    </alternativeName>
</protein>
<dbReference type="PROSITE" id="PS00855">
    <property type="entry name" value="SPASE_II"/>
    <property type="match status" value="1"/>
</dbReference>
<comment type="function">
    <text evidence="9 10">This protein specifically catalyzes the removal of signal peptides from prolipoproteins.</text>
</comment>
<evidence type="ECO:0000256" key="3">
    <source>
        <dbReference type="ARBA" id="ARBA00022670"/>
    </source>
</evidence>
<feature type="active site" evidence="9">
    <location>
        <position position="156"/>
    </location>
</feature>
<evidence type="ECO:0000256" key="12">
    <source>
        <dbReference type="SAM" id="MobiDB-lite"/>
    </source>
</evidence>
<dbReference type="Pfam" id="PF01252">
    <property type="entry name" value="Peptidase_A8"/>
    <property type="match status" value="1"/>
</dbReference>
<evidence type="ECO:0000256" key="10">
    <source>
        <dbReference type="RuleBase" id="RU000594"/>
    </source>
</evidence>
<evidence type="ECO:0000256" key="7">
    <source>
        <dbReference type="ARBA" id="ARBA00022989"/>
    </source>
</evidence>
<feature type="transmembrane region" description="Helical" evidence="9">
    <location>
        <begin position="74"/>
        <end position="97"/>
    </location>
</feature>
<sequence length="212" mass="22513">MRAMQEQTGTPLTADPIGHAQRLVEITRFWCLALGVVVIDQVSKWVALRELTPGVEHPLIGDLLSFRLTRNSGAAFSAFDGMTYVVTALAVVIVLGIVHRIHTKPVTRWLAVVLGFIVGGALGNLIDRFVREPGIGRGHVIDFIDYGGLFVGNVADIAIVLAAIAYVVHSFVRPGTPGSVADVADRDAPGLRDTTGASDADGASRHEGQGRA</sequence>
<comment type="catalytic activity">
    <reaction evidence="9 10">
        <text>Release of signal peptides from bacterial membrane prolipoproteins. Hydrolyzes -Xaa-Yaa-Zaa-|-(S,diacylglyceryl)Cys-, in which Xaa is hydrophobic (preferably Leu), and Yaa (Ala or Ser) and Zaa (Gly or Ala) have small, neutral side chains.</text>
        <dbReference type="EC" id="3.4.23.36"/>
    </reaction>
</comment>
<reference evidence="14" key="1">
    <citation type="journal article" date="2019" name="Int. J. Syst. Evol. Microbiol.">
        <title>The Global Catalogue of Microorganisms (GCM) 10K type strain sequencing project: providing services to taxonomists for standard genome sequencing and annotation.</title>
        <authorList>
            <consortium name="The Broad Institute Genomics Platform"/>
            <consortium name="The Broad Institute Genome Sequencing Center for Infectious Disease"/>
            <person name="Wu L."/>
            <person name="Ma J."/>
        </authorList>
    </citation>
    <scope>NUCLEOTIDE SEQUENCE [LARGE SCALE GENOMIC DNA]</scope>
    <source>
        <strain evidence="14">JCM 15591</strain>
    </source>
</reference>
<keyword evidence="3 9" id="KW-0645">Protease</keyword>
<feature type="compositionally biased region" description="Basic and acidic residues" evidence="12">
    <location>
        <begin position="202"/>
        <end position="212"/>
    </location>
</feature>
<feature type="transmembrane region" description="Helical" evidence="9">
    <location>
        <begin position="146"/>
        <end position="168"/>
    </location>
</feature>
<evidence type="ECO:0000256" key="1">
    <source>
        <dbReference type="ARBA" id="ARBA00006139"/>
    </source>
</evidence>
<evidence type="ECO:0000313" key="13">
    <source>
        <dbReference type="EMBL" id="GAA1748039.1"/>
    </source>
</evidence>
<evidence type="ECO:0000256" key="5">
    <source>
        <dbReference type="ARBA" id="ARBA00022750"/>
    </source>
</evidence>
<comment type="caution">
    <text evidence="9">Lacks conserved residue(s) required for the propagation of feature annotation.</text>
</comment>
<evidence type="ECO:0000256" key="8">
    <source>
        <dbReference type="ARBA" id="ARBA00023136"/>
    </source>
</evidence>
<keyword evidence="8 9" id="KW-0472">Membrane</keyword>
<comment type="subcellular location">
    <subcellularLocation>
        <location evidence="9">Cell membrane</location>
        <topology evidence="9">Multi-pass membrane protein</topology>
    </subcellularLocation>
</comment>